<evidence type="ECO:0000256" key="2">
    <source>
        <dbReference type="SAM" id="SignalP"/>
    </source>
</evidence>
<keyword evidence="2" id="KW-0732">Signal</keyword>
<proteinExistence type="inferred from homology"/>
<name>A0A833GXM8_9LEPT</name>
<dbReference type="OrthoDB" id="308800at2"/>
<feature type="chain" id="PRO_5032709265" evidence="2">
    <location>
        <begin position="25"/>
        <end position="562"/>
    </location>
</feature>
<dbReference type="PANTHER" id="PTHR36842">
    <property type="entry name" value="PROTEIN TOLB HOMOLOG"/>
    <property type="match status" value="1"/>
</dbReference>
<evidence type="ECO:0000256" key="1">
    <source>
        <dbReference type="ARBA" id="ARBA00009820"/>
    </source>
</evidence>
<comment type="caution">
    <text evidence="3">The sequence shown here is derived from an EMBL/GenBank/DDBJ whole genome shotgun (WGS) entry which is preliminary data.</text>
</comment>
<dbReference type="Gene3D" id="2.120.10.30">
    <property type="entry name" value="TolB, C-terminal domain"/>
    <property type="match status" value="1"/>
</dbReference>
<evidence type="ECO:0000313" key="3">
    <source>
        <dbReference type="EMBL" id="KAB2929331.1"/>
    </source>
</evidence>
<sequence length="562" mass="60612">MMGIKKTIILALFLLLFGCSQKDAAPWWLLTSLKSVGNLPQIEPTNTSITYTGNGPASITYSMTIDGKDVTGDAQFSLSKPEAGSFTGSELTISGSTAGPLRVIGTVNGRSVETGLTVFIDSVELFPGAPPNSMDLFENATGSGEQSITVVYPQDQTMIPNNVSGLDVHWKDSQTEQLFEATVSNEFVRIRKYLTQASGQNSWFILDADSTRLLTQSGKQINIVIKGLSGMTINRSAQTKVIATGSEWSGRVFADSYSQSQTSVLSRDLATNETSFTTFYSDATSGGRCIGCHAVSQDSNRLAFTYDQGIGNGGLLNATTMTVLPENPARKWTYASFSPDGSRLVTAFNGILTLRNFSDGSSVADLPTEALATQPAFSRDGKYIAFVTRSSGNDIAFTDGTIKLAEFDSGNGTLSNAITLVVGNGNNFDPSFSPDGKWLLFTRISDNTSNYASLKSELWVVKTDGSSSPIRLNNANLKPMTSNSSADWSPTAFLGPDGERIYWILFTSRRDFGVRLENAQKPQIWATAFFPVLAEAGLDPSTPAFWLNGQQTSNLNLQPSWQ</sequence>
<dbReference type="Proteomes" id="UP000460298">
    <property type="component" value="Unassembled WGS sequence"/>
</dbReference>
<evidence type="ECO:0000313" key="4">
    <source>
        <dbReference type="Proteomes" id="UP000460298"/>
    </source>
</evidence>
<dbReference type="RefSeq" id="WP_002772951.1">
    <property type="nucleotide sequence ID" value="NZ_JQDG01000078.1"/>
</dbReference>
<organism evidence="3 4">
    <name type="scientific">Leptonema illini</name>
    <dbReference type="NCBI Taxonomy" id="183"/>
    <lineage>
        <taxon>Bacteria</taxon>
        <taxon>Pseudomonadati</taxon>
        <taxon>Spirochaetota</taxon>
        <taxon>Spirochaetia</taxon>
        <taxon>Leptospirales</taxon>
        <taxon>Leptospiraceae</taxon>
        <taxon>Leptonema</taxon>
    </lineage>
</organism>
<dbReference type="EMBL" id="WBUI01000033">
    <property type="protein sequence ID" value="KAB2929331.1"/>
    <property type="molecule type" value="Genomic_DNA"/>
</dbReference>
<dbReference type="AlphaFoldDB" id="A0A833GXM8"/>
<dbReference type="InterPro" id="IPR011659">
    <property type="entry name" value="WD40"/>
</dbReference>
<reference evidence="3 4" key="1">
    <citation type="submission" date="2019-10" db="EMBL/GenBank/DDBJ databases">
        <title>Extracellular Electron Transfer in a Candidatus Methanoperedens spp. Enrichment Culture.</title>
        <authorList>
            <person name="Berger S."/>
            <person name="Rangel Shaw D."/>
            <person name="Berben T."/>
            <person name="In 'T Zandt M."/>
            <person name="Frank J."/>
            <person name="Reimann J."/>
            <person name="Jetten M.S.M."/>
            <person name="Welte C.U."/>
        </authorList>
    </citation>
    <scope>NUCLEOTIDE SEQUENCE [LARGE SCALE GENOMIC DNA]</scope>
    <source>
        <strain evidence="3">SB12</strain>
    </source>
</reference>
<dbReference type="SUPFAM" id="SSF82171">
    <property type="entry name" value="DPP6 N-terminal domain-like"/>
    <property type="match status" value="1"/>
</dbReference>
<feature type="signal peptide" evidence="2">
    <location>
        <begin position="1"/>
        <end position="24"/>
    </location>
</feature>
<dbReference type="PROSITE" id="PS51257">
    <property type="entry name" value="PROKAR_LIPOPROTEIN"/>
    <property type="match status" value="1"/>
</dbReference>
<protein>
    <submittedName>
        <fullName evidence="3">Uncharacterized protein</fullName>
    </submittedName>
</protein>
<dbReference type="InterPro" id="IPR011042">
    <property type="entry name" value="6-blade_b-propeller_TolB-like"/>
</dbReference>
<comment type="similarity">
    <text evidence="1">Belongs to the TolB family.</text>
</comment>
<accession>A0A833GXM8</accession>
<dbReference type="Pfam" id="PF07676">
    <property type="entry name" value="PD40"/>
    <property type="match status" value="3"/>
</dbReference>
<dbReference type="PANTHER" id="PTHR36842:SF1">
    <property type="entry name" value="PROTEIN TOLB"/>
    <property type="match status" value="1"/>
</dbReference>
<gene>
    <name evidence="3" type="ORF">F9K24_20275</name>
</gene>